<feature type="transmembrane region" description="Helical" evidence="5">
    <location>
        <begin position="6"/>
        <end position="26"/>
    </location>
</feature>
<dbReference type="SUPFAM" id="SSF161084">
    <property type="entry name" value="MAPEG domain-like"/>
    <property type="match status" value="1"/>
</dbReference>
<accession>A0A1M7YWZ4</accession>
<keyword evidence="2 5" id="KW-0812">Transmembrane</keyword>
<feature type="transmembrane region" description="Helical" evidence="5">
    <location>
        <begin position="75"/>
        <end position="95"/>
    </location>
</feature>
<evidence type="ECO:0000313" key="7">
    <source>
        <dbReference type="Proteomes" id="UP000184600"/>
    </source>
</evidence>
<dbReference type="PANTHER" id="PTHR35814">
    <property type="match status" value="1"/>
</dbReference>
<organism evidence="6 7">
    <name type="scientific">Vibrio quintilis</name>
    <dbReference type="NCBI Taxonomy" id="1117707"/>
    <lineage>
        <taxon>Bacteria</taxon>
        <taxon>Pseudomonadati</taxon>
        <taxon>Pseudomonadota</taxon>
        <taxon>Gammaproteobacteria</taxon>
        <taxon>Vibrionales</taxon>
        <taxon>Vibrionaceae</taxon>
        <taxon>Vibrio</taxon>
    </lineage>
</organism>
<evidence type="ECO:0000256" key="4">
    <source>
        <dbReference type="ARBA" id="ARBA00023136"/>
    </source>
</evidence>
<dbReference type="PANTHER" id="PTHR35814:SF1">
    <property type="entry name" value="GLUTATHIONE S-TRANSFERASE-RELATED"/>
    <property type="match status" value="1"/>
</dbReference>
<sequence>MDLFVTALFGGLFALMVFPMTAAVGLRRARVRVLFRDGGDDTLLRLVRSHANYLEYMPVTLILMAVAELNHAPDLFLYITGTIFLLARVMHYLVLNFFDRPVFRIITMLATTGVILTYAIWLLLYYWSH</sequence>
<dbReference type="STRING" id="1117707.VQ7734_02802"/>
<dbReference type="InterPro" id="IPR001129">
    <property type="entry name" value="Membr-assoc_MAPEG"/>
</dbReference>
<dbReference type="GO" id="GO:0016020">
    <property type="term" value="C:membrane"/>
    <property type="evidence" value="ECO:0007669"/>
    <property type="project" value="UniProtKB-SubCell"/>
</dbReference>
<gene>
    <name evidence="6" type="primary">yecN</name>
    <name evidence="6" type="ORF">VQ7734_02802</name>
</gene>
<proteinExistence type="predicted"/>
<dbReference type="Pfam" id="PF01124">
    <property type="entry name" value="MAPEG"/>
    <property type="match status" value="1"/>
</dbReference>
<dbReference type="EMBL" id="FRFG01000031">
    <property type="protein sequence ID" value="SHO57033.1"/>
    <property type="molecule type" value="Genomic_DNA"/>
</dbReference>
<evidence type="ECO:0000256" key="1">
    <source>
        <dbReference type="ARBA" id="ARBA00004370"/>
    </source>
</evidence>
<name>A0A1M7YWZ4_9VIBR</name>
<evidence type="ECO:0000256" key="5">
    <source>
        <dbReference type="SAM" id="Phobius"/>
    </source>
</evidence>
<keyword evidence="3 5" id="KW-1133">Transmembrane helix</keyword>
<dbReference type="Proteomes" id="UP000184600">
    <property type="component" value="Unassembled WGS sequence"/>
</dbReference>
<dbReference type="RefSeq" id="WP_083601640.1">
    <property type="nucleotide sequence ID" value="NZ_AP024898.1"/>
</dbReference>
<dbReference type="AlphaFoldDB" id="A0A1M7YWZ4"/>
<dbReference type="InterPro" id="IPR023352">
    <property type="entry name" value="MAPEG-like_dom_sf"/>
</dbReference>
<feature type="transmembrane region" description="Helical" evidence="5">
    <location>
        <begin position="102"/>
        <end position="127"/>
    </location>
</feature>
<protein>
    <submittedName>
        <fullName evidence="6">Inner membrane protein YecN</fullName>
    </submittedName>
</protein>
<dbReference type="Gene3D" id="1.20.120.550">
    <property type="entry name" value="Membrane associated eicosanoid/glutathione metabolism-like domain"/>
    <property type="match status" value="1"/>
</dbReference>
<comment type="subcellular location">
    <subcellularLocation>
        <location evidence="1">Membrane</location>
    </subcellularLocation>
</comment>
<evidence type="ECO:0000256" key="3">
    <source>
        <dbReference type="ARBA" id="ARBA00022989"/>
    </source>
</evidence>
<dbReference type="OrthoDB" id="8537976at2"/>
<reference evidence="7" key="1">
    <citation type="submission" date="2016-12" db="EMBL/GenBank/DDBJ databases">
        <authorList>
            <person name="Rodrigo-Torres L."/>
            <person name="Arahal R.D."/>
            <person name="Lucena T."/>
        </authorList>
    </citation>
    <scope>NUCLEOTIDE SEQUENCE [LARGE SCALE GENOMIC DNA]</scope>
</reference>
<evidence type="ECO:0000313" key="6">
    <source>
        <dbReference type="EMBL" id="SHO57033.1"/>
    </source>
</evidence>
<keyword evidence="4 5" id="KW-0472">Membrane</keyword>
<keyword evidence="7" id="KW-1185">Reference proteome</keyword>
<evidence type="ECO:0000256" key="2">
    <source>
        <dbReference type="ARBA" id="ARBA00022692"/>
    </source>
</evidence>